<feature type="region of interest" description="Disordered" evidence="3">
    <location>
        <begin position="207"/>
        <end position="229"/>
    </location>
</feature>
<feature type="region of interest" description="Disordered" evidence="3">
    <location>
        <begin position="833"/>
        <end position="853"/>
    </location>
</feature>
<dbReference type="PANTHER" id="PTHR33064:SF29">
    <property type="entry name" value="PEPTIDASE A2 DOMAIN-CONTAINING PROTEIN-RELATED"/>
    <property type="match status" value="1"/>
</dbReference>
<protein>
    <recommendedName>
        <fullName evidence="2">ribonuclease H</fullName>
        <ecNumber evidence="2">3.1.26.4</ecNumber>
    </recommendedName>
</protein>
<dbReference type="PROSITE" id="PS50878">
    <property type="entry name" value="RT_POL"/>
    <property type="match status" value="1"/>
</dbReference>
<dbReference type="InterPro" id="IPR041588">
    <property type="entry name" value="Integrase_H2C2"/>
</dbReference>
<dbReference type="InterPro" id="IPR012337">
    <property type="entry name" value="RNaseH-like_sf"/>
</dbReference>
<feature type="region of interest" description="Disordered" evidence="3">
    <location>
        <begin position="96"/>
        <end position="123"/>
    </location>
</feature>
<comment type="similarity">
    <text evidence="1">Belongs to the beta type-B retroviral polymerase family. HERV class-II K(HML-2) pol subfamily.</text>
</comment>
<dbReference type="InterPro" id="IPR043128">
    <property type="entry name" value="Rev_trsase/Diguanyl_cyclase"/>
</dbReference>
<accession>A0ABC9WJ94</accession>
<dbReference type="Pfam" id="PF00078">
    <property type="entry name" value="RVT_1"/>
    <property type="match status" value="1"/>
</dbReference>
<feature type="domain" description="Reverse transcriptase" evidence="4">
    <location>
        <begin position="445"/>
        <end position="630"/>
    </location>
</feature>
<evidence type="ECO:0000256" key="3">
    <source>
        <dbReference type="SAM" id="MobiDB-lite"/>
    </source>
</evidence>
<dbReference type="PANTHER" id="PTHR33064">
    <property type="entry name" value="POL PROTEIN"/>
    <property type="match status" value="1"/>
</dbReference>
<dbReference type="Gene3D" id="3.10.10.10">
    <property type="entry name" value="HIV Type 1 Reverse Transcriptase, subunit A, domain 1"/>
    <property type="match status" value="1"/>
</dbReference>
<dbReference type="InterPro" id="IPR000477">
    <property type="entry name" value="RT_dom"/>
</dbReference>
<dbReference type="Gene3D" id="3.30.420.10">
    <property type="entry name" value="Ribonuclease H-like superfamily/Ribonuclease H"/>
    <property type="match status" value="1"/>
</dbReference>
<feature type="compositionally biased region" description="Basic and acidic residues" evidence="3">
    <location>
        <begin position="207"/>
        <end position="217"/>
    </location>
</feature>
<dbReference type="Proteomes" id="UP001623348">
    <property type="component" value="Unassembled WGS sequence"/>
</dbReference>
<dbReference type="Pfam" id="PF17919">
    <property type="entry name" value="RT_RNaseH_2"/>
    <property type="match status" value="1"/>
</dbReference>
<dbReference type="Pfam" id="PF17921">
    <property type="entry name" value="Integrase_H2C2"/>
    <property type="match status" value="1"/>
</dbReference>
<evidence type="ECO:0000313" key="6">
    <source>
        <dbReference type="EMBL" id="GAB0185235.1"/>
    </source>
</evidence>
<dbReference type="SUPFAM" id="SSF53098">
    <property type="entry name" value="Ribonuclease H-like"/>
    <property type="match status" value="1"/>
</dbReference>
<dbReference type="InterPro" id="IPR041577">
    <property type="entry name" value="RT_RNaseH_2"/>
</dbReference>
<dbReference type="AlphaFoldDB" id="A0ABC9WJ94"/>
<dbReference type="EC" id="3.1.26.4" evidence="2"/>
<sequence>MACFWSRKGKRNGGLPLPVTSQAVEDAVPQQPAAGDLEEEFARFRWPQHPGKGRRLSRTLRLLWQVGWLKDGSKQCRASGGAEESRRAARMRAVERCTEPEEPPEEPGTCRKATQGGEAQQEKQMALATVVNIHSTVPHVREDGWDEPIVRCEAWDEDVPRGGDGHGDEMGQAQPLVQAGASGDEKGRTTSSPRSLGLWVEDKDAATIPRGDGHGQDFKPPSPRCGEERRKQVWEKLQRLGEDMARWEGRSVRDLAVRLMEMILQTETEMYPMETGNKSDRLEQGQGGARARVGSSEVVGALMDICADITTMQQCPQLQDLAMYRDVPVSIGGTVYGDDQHLPAMPEPLENEQIWEDPDDDLLELGRPPALPKPAALARCLMVAEVGSKEEWKEEFPHVWSQYEMDCGLVSGEEEVSGAPVPFKRQPPFPAAMEDAVANILQDLLNNGVVVEGISSSNSPLLPIQKANGKTWRLTLNCKAINKVTPRVVAPVVLNRTKLVANLSPKSRYFSMVDLSNSSFAIPLAARSRARFAFTFRGRQYLFARLPQGFHSTTSIVHGRVLQMLSQLAQGDKPWVLSFVDDILIAGKSQKETKARTRRVLELIQKTGFKAKFEKAQLVQPKVDYLGMTIGAEGREIQASKLEAISKAPRPWDVHDLRSLLGQFGSLQDHIPDYWELARPLHRLTTKRVEWEWGAEQEQALSRLKHAVLTAPTLRFPDKSQPFIIRLTTSRETIGAALLQEDQRGRLVPVMHRSHMLKDHEVSYLPQEKGCLAAVWAVQAFETLTGPAPILIQMPHSPRRCLLRGEALGSHGTNPHPARWTLLLVNGGEMARGPQPEWGHPPGTPVPTAPPLQQLPSHVPKANVWFVASEKVHSVGFAAANLEERWLLGVAEGDSVPGAELVALEQLLCHHRCSSPLYLYTGCWSLVESLQSQTGEWEPWASSSEGLWPSILWWVHTNPGMLHVRYVGRDGSEDPEEREWSQKVGRRAEAISGRAEGSWQIWEPSKHERQEIIAQCHSYLHEGVTGTLARVRQVAPWEGDSGQVARWVQSCLKCAAGRDGAGRVLPQRAEGPWSQLQLGYVNGLPETKEGHCSLLVVEDEFSGWVEAFPMRERTAKETTEVLCREVFARYGTPCAIRLPRVPRFLWDAVQPVMEASGTKLLWDTPQLGQARPAMAALLRLARRAGKEWVKMLPLILAGIRSVRVQGGVLSPYQIIFGFPLEMRWGCEGQVCPQGNVLPWLSRLQEDRAGYKERMEAALLGGCPEGDAPWP</sequence>
<evidence type="ECO:0000259" key="4">
    <source>
        <dbReference type="PROSITE" id="PS50878"/>
    </source>
</evidence>
<dbReference type="EMBL" id="BAAFJT010000003">
    <property type="protein sequence ID" value="GAB0185235.1"/>
    <property type="molecule type" value="Genomic_DNA"/>
</dbReference>
<dbReference type="InterPro" id="IPR051320">
    <property type="entry name" value="Viral_Replic_Matur_Polypro"/>
</dbReference>
<dbReference type="InterPro" id="IPR036397">
    <property type="entry name" value="RNaseH_sf"/>
</dbReference>
<dbReference type="GO" id="GO:0006259">
    <property type="term" value="P:DNA metabolic process"/>
    <property type="evidence" value="ECO:0007669"/>
    <property type="project" value="UniProtKB-ARBA"/>
</dbReference>
<dbReference type="Gene3D" id="1.10.340.70">
    <property type="match status" value="1"/>
</dbReference>
<gene>
    <name evidence="6" type="ORF">GRJ2_000988800</name>
</gene>
<dbReference type="PROSITE" id="PS50994">
    <property type="entry name" value="INTEGRASE"/>
    <property type="match status" value="1"/>
</dbReference>
<name>A0ABC9WJ94_GRUJA</name>
<organism evidence="6 7">
    <name type="scientific">Grus japonensis</name>
    <name type="common">Japanese crane</name>
    <name type="synonym">Red-crowned crane</name>
    <dbReference type="NCBI Taxonomy" id="30415"/>
    <lineage>
        <taxon>Eukaryota</taxon>
        <taxon>Metazoa</taxon>
        <taxon>Chordata</taxon>
        <taxon>Craniata</taxon>
        <taxon>Vertebrata</taxon>
        <taxon>Euteleostomi</taxon>
        <taxon>Archelosauria</taxon>
        <taxon>Archosauria</taxon>
        <taxon>Dinosauria</taxon>
        <taxon>Saurischia</taxon>
        <taxon>Theropoda</taxon>
        <taxon>Coelurosauria</taxon>
        <taxon>Aves</taxon>
        <taxon>Neognathae</taxon>
        <taxon>Neoaves</taxon>
        <taxon>Gruiformes</taxon>
        <taxon>Gruidae</taxon>
        <taxon>Grus</taxon>
    </lineage>
</organism>
<keyword evidence="7" id="KW-1185">Reference proteome</keyword>
<dbReference type="GO" id="GO:0004523">
    <property type="term" value="F:RNA-DNA hybrid ribonuclease activity"/>
    <property type="evidence" value="ECO:0007669"/>
    <property type="project" value="UniProtKB-EC"/>
</dbReference>
<dbReference type="SUPFAM" id="SSF56672">
    <property type="entry name" value="DNA/RNA polymerases"/>
    <property type="match status" value="1"/>
</dbReference>
<dbReference type="Gene3D" id="3.30.70.270">
    <property type="match status" value="2"/>
</dbReference>
<proteinExistence type="inferred from homology"/>
<evidence type="ECO:0000256" key="1">
    <source>
        <dbReference type="ARBA" id="ARBA00010879"/>
    </source>
</evidence>
<evidence type="ECO:0000259" key="5">
    <source>
        <dbReference type="PROSITE" id="PS50994"/>
    </source>
</evidence>
<evidence type="ECO:0000313" key="7">
    <source>
        <dbReference type="Proteomes" id="UP001623348"/>
    </source>
</evidence>
<comment type="caution">
    <text evidence="6">The sequence shown here is derived from an EMBL/GenBank/DDBJ whole genome shotgun (WGS) entry which is preliminary data.</text>
</comment>
<reference evidence="6 7" key="1">
    <citation type="submission" date="2024-06" db="EMBL/GenBank/DDBJ databases">
        <title>The draft genome of Grus japonensis, version 3.</title>
        <authorList>
            <person name="Nabeshima K."/>
            <person name="Suzuki S."/>
            <person name="Onuma M."/>
        </authorList>
    </citation>
    <scope>NUCLEOTIDE SEQUENCE [LARGE SCALE GENOMIC DNA]</scope>
    <source>
        <strain evidence="6 7">451A</strain>
    </source>
</reference>
<dbReference type="InterPro" id="IPR043502">
    <property type="entry name" value="DNA/RNA_pol_sf"/>
</dbReference>
<feature type="domain" description="Integrase catalytic" evidence="5">
    <location>
        <begin position="1068"/>
        <end position="1183"/>
    </location>
</feature>
<dbReference type="InterPro" id="IPR001584">
    <property type="entry name" value="Integrase_cat-core"/>
</dbReference>
<evidence type="ECO:0000256" key="2">
    <source>
        <dbReference type="ARBA" id="ARBA00012180"/>
    </source>
</evidence>